<dbReference type="InterPro" id="IPR058663">
    <property type="entry name" value="PucR-like_N"/>
</dbReference>
<dbReference type="InterPro" id="IPR051448">
    <property type="entry name" value="CdaR-like_regulators"/>
</dbReference>
<comment type="caution">
    <text evidence="3">The sequence shown here is derived from an EMBL/GenBank/DDBJ whole genome shotgun (WGS) entry which is preliminary data.</text>
</comment>
<protein>
    <submittedName>
        <fullName evidence="3">Helix-turn-helix domain-containing protein</fullName>
    </submittedName>
</protein>
<dbReference type="RefSeq" id="WP_344542034.1">
    <property type="nucleotide sequence ID" value="NZ_BAAATD010000004.1"/>
</dbReference>
<reference evidence="4" key="1">
    <citation type="journal article" date="2019" name="Int. J. Syst. Evol. Microbiol.">
        <title>The Global Catalogue of Microorganisms (GCM) 10K type strain sequencing project: providing services to taxonomists for standard genome sequencing and annotation.</title>
        <authorList>
            <consortium name="The Broad Institute Genomics Platform"/>
            <consortium name="The Broad Institute Genome Sequencing Center for Infectious Disease"/>
            <person name="Wu L."/>
            <person name="Ma J."/>
        </authorList>
    </citation>
    <scope>NUCLEOTIDE SEQUENCE [LARGE SCALE GENOMIC DNA]</scope>
    <source>
        <strain evidence="4">JCM 6833</strain>
    </source>
</reference>
<gene>
    <name evidence="3" type="ORF">GCM10010411_34560</name>
</gene>
<dbReference type="Proteomes" id="UP001501509">
    <property type="component" value="Unassembled WGS sequence"/>
</dbReference>
<dbReference type="Pfam" id="PF25906">
    <property type="entry name" value="PucR-like_N"/>
    <property type="match status" value="1"/>
</dbReference>
<sequence>MPRTLEPGGLDQLPSPLPRRLATILRPELPSLAQEIIQEIPRALPEYDRPMQSPYGQALQIGVERALIQFVARVSEADPPTDRHDDTYRRLGRFEAHEGRSLDSLQAAYRIGAQVAWRRVMRLAARHDLSSTVTARLADALFAYMNELASLSLAGYMDARPAEVEDQRRRLLQLLLRRPTPVSERAITELAELTDWNVPEELTLVALEPGAECVRGALDCDVLIDLSMDEPCLLVPGMPGENGPQPLSEERRKMLAAAFPDSRVAAGLSVPRGYAADSLRWARQALTLVTAGVLDDGTVTSCEDHLVTLWLLSDCALIDQVARRHLATMDDFEHGQRERLLATLHTWLTTRGTAAEMADELHVHPQTVRHRIKRLEKELGGRLTDPDDRFAIEIVLRAMWLRGRRDIASTEYRDGR</sequence>
<dbReference type="EMBL" id="BAAATD010000004">
    <property type="protein sequence ID" value="GAA2598121.1"/>
    <property type="molecule type" value="Genomic_DNA"/>
</dbReference>
<dbReference type="Pfam" id="PF13556">
    <property type="entry name" value="HTH_30"/>
    <property type="match status" value="1"/>
</dbReference>
<accession>A0ABP6C458</accession>
<dbReference type="InterPro" id="IPR042070">
    <property type="entry name" value="PucR_C-HTH_sf"/>
</dbReference>
<evidence type="ECO:0000259" key="2">
    <source>
        <dbReference type="Pfam" id="PF25906"/>
    </source>
</evidence>
<organism evidence="3 4">
    <name type="scientific">Actinomadura fulvescens</name>
    <dbReference type="NCBI Taxonomy" id="46160"/>
    <lineage>
        <taxon>Bacteria</taxon>
        <taxon>Bacillati</taxon>
        <taxon>Actinomycetota</taxon>
        <taxon>Actinomycetes</taxon>
        <taxon>Streptosporangiales</taxon>
        <taxon>Thermomonosporaceae</taxon>
        <taxon>Actinomadura</taxon>
    </lineage>
</organism>
<evidence type="ECO:0000313" key="3">
    <source>
        <dbReference type="EMBL" id="GAA2598121.1"/>
    </source>
</evidence>
<dbReference type="PANTHER" id="PTHR33744">
    <property type="entry name" value="CARBOHYDRATE DIACID REGULATOR"/>
    <property type="match status" value="1"/>
</dbReference>
<dbReference type="PANTHER" id="PTHR33744:SF1">
    <property type="entry name" value="DNA-BINDING TRANSCRIPTIONAL ACTIVATOR ADER"/>
    <property type="match status" value="1"/>
</dbReference>
<keyword evidence="4" id="KW-1185">Reference proteome</keyword>
<proteinExistence type="predicted"/>
<feature type="domain" description="PucR C-terminal helix-turn-helix" evidence="1">
    <location>
        <begin position="340"/>
        <end position="398"/>
    </location>
</feature>
<name>A0ABP6C458_9ACTN</name>
<dbReference type="Gene3D" id="1.10.10.2840">
    <property type="entry name" value="PucR C-terminal helix-turn-helix domain"/>
    <property type="match status" value="1"/>
</dbReference>
<dbReference type="InterPro" id="IPR025736">
    <property type="entry name" value="PucR_C-HTH_dom"/>
</dbReference>
<evidence type="ECO:0000313" key="4">
    <source>
        <dbReference type="Proteomes" id="UP001501509"/>
    </source>
</evidence>
<evidence type="ECO:0000259" key="1">
    <source>
        <dbReference type="Pfam" id="PF13556"/>
    </source>
</evidence>
<feature type="domain" description="PucR-like N-terminal" evidence="2">
    <location>
        <begin position="17"/>
        <end position="176"/>
    </location>
</feature>